<feature type="domain" description="Suppressor of forked" evidence="4">
    <location>
        <begin position="14"/>
        <end position="76"/>
    </location>
</feature>
<keyword evidence="2" id="KW-0677">Repeat</keyword>
<keyword evidence="3" id="KW-0539">Nucleus</keyword>
<accession>A0A8J2LE37</accession>
<evidence type="ECO:0000256" key="1">
    <source>
        <dbReference type="ARBA" id="ARBA00004123"/>
    </source>
</evidence>
<gene>
    <name evidence="5" type="ORF">AFUS01_LOCUS39737</name>
</gene>
<evidence type="ECO:0000313" key="6">
    <source>
        <dbReference type="Proteomes" id="UP000708208"/>
    </source>
</evidence>
<reference evidence="5" key="1">
    <citation type="submission" date="2021-06" db="EMBL/GenBank/DDBJ databases">
        <authorList>
            <person name="Hodson N. C."/>
            <person name="Mongue J. A."/>
            <person name="Jaron S. K."/>
        </authorList>
    </citation>
    <scope>NUCLEOTIDE SEQUENCE</scope>
</reference>
<comment type="caution">
    <text evidence="5">The sequence shown here is derived from an EMBL/GenBank/DDBJ whole genome shotgun (WGS) entry which is preliminary data.</text>
</comment>
<dbReference type="Proteomes" id="UP000708208">
    <property type="component" value="Unassembled WGS sequence"/>
</dbReference>
<sequence length="78" mass="9517">MQFTNESVQRAFLATEENPFDLDAWNILLRELQTRKIEDVRPLFEKLVKIFPTTGRFWKIYIEQEMKARNFDKVEKKH</sequence>
<dbReference type="GO" id="GO:0005634">
    <property type="term" value="C:nucleus"/>
    <property type="evidence" value="ECO:0007669"/>
    <property type="project" value="UniProtKB-SubCell"/>
</dbReference>
<dbReference type="InterPro" id="IPR045243">
    <property type="entry name" value="Rna14-like"/>
</dbReference>
<dbReference type="AlphaFoldDB" id="A0A8J2LE37"/>
<dbReference type="OrthoDB" id="26282at2759"/>
<evidence type="ECO:0000256" key="3">
    <source>
        <dbReference type="ARBA" id="ARBA00023242"/>
    </source>
</evidence>
<proteinExistence type="predicted"/>
<dbReference type="Pfam" id="PF05843">
    <property type="entry name" value="Suf"/>
    <property type="match status" value="1"/>
</dbReference>
<evidence type="ECO:0000256" key="2">
    <source>
        <dbReference type="ARBA" id="ARBA00022737"/>
    </source>
</evidence>
<name>A0A8J2LE37_9HEXA</name>
<dbReference type="EMBL" id="CAJVCH010553368">
    <property type="protein sequence ID" value="CAG7829898.1"/>
    <property type="molecule type" value="Genomic_DNA"/>
</dbReference>
<protein>
    <recommendedName>
        <fullName evidence="4">Suppressor of forked domain-containing protein</fullName>
    </recommendedName>
</protein>
<organism evidence="5 6">
    <name type="scientific">Allacma fusca</name>
    <dbReference type="NCBI Taxonomy" id="39272"/>
    <lineage>
        <taxon>Eukaryota</taxon>
        <taxon>Metazoa</taxon>
        <taxon>Ecdysozoa</taxon>
        <taxon>Arthropoda</taxon>
        <taxon>Hexapoda</taxon>
        <taxon>Collembola</taxon>
        <taxon>Symphypleona</taxon>
        <taxon>Sminthuridae</taxon>
        <taxon>Allacma</taxon>
    </lineage>
</organism>
<evidence type="ECO:0000259" key="4">
    <source>
        <dbReference type="Pfam" id="PF05843"/>
    </source>
</evidence>
<comment type="subcellular location">
    <subcellularLocation>
        <location evidence="1">Nucleus</location>
    </subcellularLocation>
</comment>
<keyword evidence="6" id="KW-1185">Reference proteome</keyword>
<dbReference type="PANTHER" id="PTHR19980:SF0">
    <property type="entry name" value="CLEAVAGE STIMULATION FACTOR SUBUNIT 3"/>
    <property type="match status" value="1"/>
</dbReference>
<dbReference type="GO" id="GO:0003729">
    <property type="term" value="F:mRNA binding"/>
    <property type="evidence" value="ECO:0007669"/>
    <property type="project" value="TreeGrafter"/>
</dbReference>
<dbReference type="PANTHER" id="PTHR19980">
    <property type="entry name" value="RNA CLEAVAGE STIMULATION FACTOR"/>
    <property type="match status" value="1"/>
</dbReference>
<dbReference type="InterPro" id="IPR008847">
    <property type="entry name" value="Suf"/>
</dbReference>
<dbReference type="GO" id="GO:0031124">
    <property type="term" value="P:mRNA 3'-end processing"/>
    <property type="evidence" value="ECO:0007669"/>
    <property type="project" value="InterPro"/>
</dbReference>
<evidence type="ECO:0000313" key="5">
    <source>
        <dbReference type="EMBL" id="CAG7829898.1"/>
    </source>
</evidence>